<reference evidence="2" key="1">
    <citation type="submission" date="2016-11" db="EMBL/GenBank/DDBJ databases">
        <authorList>
            <person name="Varghese N."/>
            <person name="Submissions S."/>
        </authorList>
    </citation>
    <scope>NUCLEOTIDE SEQUENCE [LARGE SCALE GENOMIC DNA]</scope>
    <source>
        <strain evidence="2">YR203</strain>
    </source>
</reference>
<evidence type="ECO:0008006" key="3">
    <source>
        <dbReference type="Google" id="ProtNLM"/>
    </source>
</evidence>
<evidence type="ECO:0000313" key="2">
    <source>
        <dbReference type="Proteomes" id="UP000184108"/>
    </source>
</evidence>
<dbReference type="Proteomes" id="UP000184108">
    <property type="component" value="Unassembled WGS sequence"/>
</dbReference>
<name>A0A1M5M4C4_9FLAO</name>
<organism evidence="1 2">
    <name type="scientific">Chryseobacterium vrystaatense</name>
    <dbReference type="NCBI Taxonomy" id="307480"/>
    <lineage>
        <taxon>Bacteria</taxon>
        <taxon>Pseudomonadati</taxon>
        <taxon>Bacteroidota</taxon>
        <taxon>Flavobacteriia</taxon>
        <taxon>Flavobacteriales</taxon>
        <taxon>Weeksellaceae</taxon>
        <taxon>Chryseobacterium group</taxon>
        <taxon>Chryseobacterium</taxon>
    </lineage>
</organism>
<sequence length="356" mass="42109">MKAEIFLRFFITNMKKTLLIYFVLIFNTCIYAQDYLDKTPARYFTILVQNRHEDENLTSKNKIKKLYLIDEIKKDTSSVKVFNNKGQLSEGIEYSNGQRTKKWTYTYPENAKVFSIYEYKNGIPDKIPNEVWTWEYDKNKNLVSQKTVYKSGTELVNQYTYDQNNNMTSKLYYASKKLINSTLYKYNNNNLLTELIKRNHSNVNANETIVSTDTATYFYNDKKECYEIIYSNGNTKNIYNFTYSDGKLTGEDRTSFDNSNGNIRYMYKGNLLTNIIESIDGKGTADTKIDYDTKGRISKTETYNDGGLVFRYSFTRNDQTRLVQEYTYDAYNFRKTIIRKENGILMSNYKYSFEYY</sequence>
<gene>
    <name evidence="1" type="ORF">SAMN02787073_4733</name>
</gene>
<protein>
    <recommendedName>
        <fullName evidence="3">YD repeat-containing protein</fullName>
    </recommendedName>
</protein>
<dbReference type="AlphaFoldDB" id="A0A1M5M4C4"/>
<evidence type="ECO:0000313" key="1">
    <source>
        <dbReference type="EMBL" id="SHG72172.1"/>
    </source>
</evidence>
<proteinExistence type="predicted"/>
<accession>A0A1M5M4C4</accession>
<dbReference type="SUPFAM" id="SSF82185">
    <property type="entry name" value="Histone H3 K4-specific methyltransferase SET7/9 N-terminal domain"/>
    <property type="match status" value="1"/>
</dbReference>
<dbReference type="EMBL" id="FQVE01000007">
    <property type="protein sequence ID" value="SHG72172.1"/>
    <property type="molecule type" value="Genomic_DNA"/>
</dbReference>
<dbReference type="Gene3D" id="2.180.10.10">
    <property type="entry name" value="RHS repeat-associated core"/>
    <property type="match status" value="1"/>
</dbReference>